<dbReference type="EMBL" id="OU896718">
    <property type="protein sequence ID" value="CAH1118743.1"/>
    <property type="molecule type" value="Genomic_DNA"/>
</dbReference>
<evidence type="ECO:0000313" key="10">
    <source>
        <dbReference type="EMBL" id="CAH1118743.1"/>
    </source>
</evidence>
<keyword evidence="5" id="KW-0479">Metal-binding</keyword>
<dbReference type="NCBIfam" id="TIGR02970">
    <property type="entry name" value="succ_dehyd_cytB"/>
    <property type="match status" value="1"/>
</dbReference>
<evidence type="ECO:0000313" key="11">
    <source>
        <dbReference type="Proteomes" id="UP001153737"/>
    </source>
</evidence>
<keyword evidence="6 9" id="KW-1133">Transmembrane helix</keyword>
<accession>A0A9P0DA14</accession>
<keyword evidence="4 9" id="KW-0812">Transmembrane</keyword>
<sequence length="174" mass="19188">MSLIFRLAANRCCVNQILGDSKNGLSFIRPVTLKARSADVPREEGHDERNMKLGRPQSPHLTIYAPQLTSMLSITHRFTGMTLSAYTIALGLTAAASPELIPNAIENLECLQLGELAISALKFTLAFPLTYHFWNGIRHLIWDTGKFLTIREVYATGYLMLSLAVASAIVLSVL</sequence>
<name>A0A9P0DA14_PHACE</name>
<dbReference type="GO" id="GO:0005739">
    <property type="term" value="C:mitochondrion"/>
    <property type="evidence" value="ECO:0007669"/>
    <property type="project" value="GOC"/>
</dbReference>
<dbReference type="PANTHER" id="PTHR10978">
    <property type="entry name" value="SUCCINATE DEHYDROGENASE CYTOCHROME B560 SUBUNIT"/>
    <property type="match status" value="1"/>
</dbReference>
<dbReference type="GO" id="GO:0016020">
    <property type="term" value="C:membrane"/>
    <property type="evidence" value="ECO:0007669"/>
    <property type="project" value="UniProtKB-SubCell"/>
</dbReference>
<comment type="pathway">
    <text evidence="2">Carbohydrate metabolism; tricarboxylic acid cycle.</text>
</comment>
<evidence type="ECO:0000256" key="9">
    <source>
        <dbReference type="SAM" id="Phobius"/>
    </source>
</evidence>
<keyword evidence="7" id="KW-0408">Iron</keyword>
<dbReference type="GO" id="GO:0009055">
    <property type="term" value="F:electron transfer activity"/>
    <property type="evidence" value="ECO:0007669"/>
    <property type="project" value="InterPro"/>
</dbReference>
<evidence type="ECO:0000256" key="5">
    <source>
        <dbReference type="ARBA" id="ARBA00022723"/>
    </source>
</evidence>
<dbReference type="AlphaFoldDB" id="A0A9P0DA14"/>
<dbReference type="FunFam" id="1.20.1300.10:FF:000011">
    <property type="entry name" value="Succinate dehydrogenase cytochrome b560 subunit"/>
    <property type="match status" value="1"/>
</dbReference>
<dbReference type="GO" id="GO:0006099">
    <property type="term" value="P:tricarboxylic acid cycle"/>
    <property type="evidence" value="ECO:0007669"/>
    <property type="project" value="InterPro"/>
</dbReference>
<protein>
    <recommendedName>
        <fullName evidence="12">Succinate dehydrogenase cytochrome b560 subunit, mitochondrial</fullName>
    </recommendedName>
</protein>
<organism evidence="10 11">
    <name type="scientific">Phaedon cochleariae</name>
    <name type="common">Mustard beetle</name>
    <dbReference type="NCBI Taxonomy" id="80249"/>
    <lineage>
        <taxon>Eukaryota</taxon>
        <taxon>Metazoa</taxon>
        <taxon>Ecdysozoa</taxon>
        <taxon>Arthropoda</taxon>
        <taxon>Hexapoda</taxon>
        <taxon>Insecta</taxon>
        <taxon>Pterygota</taxon>
        <taxon>Neoptera</taxon>
        <taxon>Endopterygota</taxon>
        <taxon>Coleoptera</taxon>
        <taxon>Polyphaga</taxon>
        <taxon>Cucujiformia</taxon>
        <taxon>Chrysomeloidea</taxon>
        <taxon>Chrysomelidae</taxon>
        <taxon>Chrysomelinae</taxon>
        <taxon>Chrysomelini</taxon>
        <taxon>Phaedon</taxon>
    </lineage>
</organism>
<dbReference type="GO" id="GO:0006121">
    <property type="term" value="P:mitochondrial electron transport, succinate to ubiquinone"/>
    <property type="evidence" value="ECO:0007669"/>
    <property type="project" value="TreeGrafter"/>
</dbReference>
<proteinExistence type="predicted"/>
<dbReference type="Gene3D" id="1.20.1300.10">
    <property type="entry name" value="Fumarate reductase/succinate dehydrogenase, transmembrane subunit"/>
    <property type="match status" value="1"/>
</dbReference>
<evidence type="ECO:0000256" key="6">
    <source>
        <dbReference type="ARBA" id="ARBA00022989"/>
    </source>
</evidence>
<evidence type="ECO:0008006" key="12">
    <source>
        <dbReference type="Google" id="ProtNLM"/>
    </source>
</evidence>
<dbReference type="Proteomes" id="UP001153737">
    <property type="component" value="Chromosome 12"/>
</dbReference>
<keyword evidence="3" id="KW-0349">Heme</keyword>
<dbReference type="InterPro" id="IPR034804">
    <property type="entry name" value="SQR/QFR_C/D"/>
</dbReference>
<evidence type="ECO:0000256" key="7">
    <source>
        <dbReference type="ARBA" id="ARBA00023004"/>
    </source>
</evidence>
<dbReference type="CDD" id="cd03499">
    <property type="entry name" value="SQR_TypeC_SdhC"/>
    <property type="match status" value="1"/>
</dbReference>
<evidence type="ECO:0000256" key="2">
    <source>
        <dbReference type="ARBA" id="ARBA00005163"/>
    </source>
</evidence>
<dbReference type="GO" id="GO:0046872">
    <property type="term" value="F:metal ion binding"/>
    <property type="evidence" value="ECO:0007669"/>
    <property type="project" value="UniProtKB-KW"/>
</dbReference>
<evidence type="ECO:0000256" key="8">
    <source>
        <dbReference type="ARBA" id="ARBA00023136"/>
    </source>
</evidence>
<dbReference type="Pfam" id="PF01127">
    <property type="entry name" value="Sdh_cyt"/>
    <property type="match status" value="1"/>
</dbReference>
<dbReference type="InterPro" id="IPR014314">
    <property type="entry name" value="Succ_DH_cytb556"/>
</dbReference>
<gene>
    <name evidence="10" type="ORF">PHAECO_LOCUS3286</name>
</gene>
<dbReference type="InterPro" id="IPR000701">
    <property type="entry name" value="SuccDH_FuR_B_TM-su"/>
</dbReference>
<dbReference type="InterPro" id="IPR018495">
    <property type="entry name" value="Succ_DH_cyt_bsu_CS"/>
</dbReference>
<dbReference type="OrthoDB" id="588261at2759"/>
<keyword evidence="11" id="KW-1185">Reference proteome</keyword>
<reference evidence="10" key="2">
    <citation type="submission" date="2022-10" db="EMBL/GenBank/DDBJ databases">
        <authorList>
            <consortium name="ENA_rothamsted_submissions"/>
            <consortium name="culmorum"/>
            <person name="King R."/>
        </authorList>
    </citation>
    <scope>NUCLEOTIDE SEQUENCE</scope>
</reference>
<feature type="transmembrane region" description="Helical" evidence="9">
    <location>
        <begin position="155"/>
        <end position="173"/>
    </location>
</feature>
<dbReference type="SUPFAM" id="SSF81343">
    <property type="entry name" value="Fumarate reductase respiratory complex transmembrane subunits"/>
    <property type="match status" value="1"/>
</dbReference>
<evidence type="ECO:0000256" key="3">
    <source>
        <dbReference type="ARBA" id="ARBA00022617"/>
    </source>
</evidence>
<comment type="subcellular location">
    <subcellularLocation>
        <location evidence="1">Membrane</location>
        <topology evidence="1">Multi-pass membrane protein</topology>
    </subcellularLocation>
</comment>
<keyword evidence="8 9" id="KW-0472">Membrane</keyword>
<evidence type="ECO:0000256" key="1">
    <source>
        <dbReference type="ARBA" id="ARBA00004141"/>
    </source>
</evidence>
<evidence type="ECO:0000256" key="4">
    <source>
        <dbReference type="ARBA" id="ARBA00022692"/>
    </source>
</evidence>
<dbReference type="PROSITE" id="PS01001">
    <property type="entry name" value="SDH_CYT_2"/>
    <property type="match status" value="1"/>
</dbReference>
<reference evidence="10" key="1">
    <citation type="submission" date="2022-01" db="EMBL/GenBank/DDBJ databases">
        <authorList>
            <person name="King R."/>
        </authorList>
    </citation>
    <scope>NUCLEOTIDE SEQUENCE</scope>
</reference>
<dbReference type="PANTHER" id="PTHR10978:SF5">
    <property type="entry name" value="SUCCINATE DEHYDROGENASE CYTOCHROME B560 SUBUNIT, MITOCHONDRIAL"/>
    <property type="match status" value="1"/>
</dbReference>